<protein>
    <recommendedName>
        <fullName evidence="3">RAP domain-containing protein</fullName>
    </recommendedName>
</protein>
<comment type="caution">
    <text evidence="1">The sequence shown here is derived from an EMBL/GenBank/DDBJ whole genome shotgun (WGS) entry which is preliminary data.</text>
</comment>
<evidence type="ECO:0000313" key="2">
    <source>
        <dbReference type="Proteomes" id="UP001057455"/>
    </source>
</evidence>
<name>A0A9W5T9A5_BABOV</name>
<sequence>MKAAGRALFPRRGKVFGAPNVKRLANLSCLDLRKEILDSARKHVRMRAIWSQYAHEVCKRVIKPEDGTEEPEQDKFTPTDISLILAAFATARKKDGNLFNLLLETARDDIDKYYIRDFAVLYNALAKAGIQADDMINSFSSNIEAKITAKSSEKDIALLLNALLELGARDLNGIFVKASLVISSRIKYIANCHTLTMLVHSYSRFKGFNRIINLEHSGSRLTSMGGTTCLSDVTTEGEPLPEVTLITETTISLLGRCADLMMDMQATDVMYYYKSALDLVYGNSEGVTQHLYASISNLHKAHIRLREHLLEFETRELIILLDTFQKVLVTVGNLPIDTDGSLWVANSEIQNQVPQLLKEVMDELLYRTTVMSFTDCLALIKLMPMDDHRALLVYRRLVYKLKKMHELNSWEKCEKSDLWELMACLGQRSDLATSLEAQDLMVAITRTITGTLKLKDVDAMCKLAARLGSKGNALLKKVMSVHCRADYLQPTQAASMLYHLTGLGYIDHLEPIVTACLGVDRPEDALNVLVAVAILKINGLFQVPEELVDKMMRVLEMSDPLQDEASRNKMALIRVANIGQIRGYNEPYTLVPRIYASAQHVSITNVRLKANKVDVDVQILSLPQCIEDIANSLEDFVAKFDKNTHVHHMYDAGDIVVPILVEPPGSSKVAVHVLLNDFYSGRRQMLRIDVYTQMELLKQRGFRVVCCRADEYLNSDQTQFIAKLVERCHIAASSEASLEPRAPKLREKPPALASVNPLEPKLDSFSRLRLLVAGGTNGT</sequence>
<accession>A0A9W5T9A5</accession>
<dbReference type="OrthoDB" id="361271at2759"/>
<dbReference type="Proteomes" id="UP001057455">
    <property type="component" value="Unassembled WGS sequence"/>
</dbReference>
<organism evidence="1 2">
    <name type="scientific">Babesia ovis</name>
    <dbReference type="NCBI Taxonomy" id="5869"/>
    <lineage>
        <taxon>Eukaryota</taxon>
        <taxon>Sar</taxon>
        <taxon>Alveolata</taxon>
        <taxon>Apicomplexa</taxon>
        <taxon>Aconoidasida</taxon>
        <taxon>Piroplasmida</taxon>
        <taxon>Babesiidae</taxon>
        <taxon>Babesia</taxon>
    </lineage>
</organism>
<evidence type="ECO:0008006" key="3">
    <source>
        <dbReference type="Google" id="ProtNLM"/>
    </source>
</evidence>
<proteinExistence type="predicted"/>
<dbReference type="EMBL" id="BLIY01000003">
    <property type="protein sequence ID" value="GFE53106.1"/>
    <property type="molecule type" value="Genomic_DNA"/>
</dbReference>
<evidence type="ECO:0000313" key="1">
    <source>
        <dbReference type="EMBL" id="GFE53106.1"/>
    </source>
</evidence>
<reference evidence="1" key="1">
    <citation type="submission" date="2019-12" db="EMBL/GenBank/DDBJ databases">
        <title>Genome sequence of Babesia ovis.</title>
        <authorList>
            <person name="Yamagishi J."/>
            <person name="Sevinc F."/>
            <person name="Xuan X."/>
        </authorList>
    </citation>
    <scope>NUCLEOTIDE SEQUENCE</scope>
    <source>
        <strain evidence="1">Selcuk</strain>
    </source>
</reference>
<gene>
    <name evidence="1" type="ORF">BaOVIS_005100</name>
</gene>
<dbReference type="AlphaFoldDB" id="A0A9W5T9A5"/>
<keyword evidence="2" id="KW-1185">Reference proteome</keyword>